<dbReference type="KEGG" id="ahel:Q31a_33230"/>
<proteinExistence type="predicted"/>
<name>A0A518G8S7_9BACT</name>
<dbReference type="Proteomes" id="UP000318017">
    <property type="component" value="Chromosome"/>
</dbReference>
<dbReference type="OrthoDB" id="282164at2"/>
<dbReference type="EMBL" id="CP036298">
    <property type="protein sequence ID" value="QDV25001.1"/>
    <property type="molecule type" value="Genomic_DNA"/>
</dbReference>
<dbReference type="AlphaFoldDB" id="A0A518G8S7"/>
<gene>
    <name evidence="1" type="ORF">Q31a_33230</name>
</gene>
<evidence type="ECO:0000313" key="2">
    <source>
        <dbReference type="Proteomes" id="UP000318017"/>
    </source>
</evidence>
<reference evidence="1 2" key="1">
    <citation type="submission" date="2019-02" db="EMBL/GenBank/DDBJ databases">
        <title>Deep-cultivation of Planctomycetes and their phenomic and genomic characterization uncovers novel biology.</title>
        <authorList>
            <person name="Wiegand S."/>
            <person name="Jogler M."/>
            <person name="Boedeker C."/>
            <person name="Pinto D."/>
            <person name="Vollmers J."/>
            <person name="Rivas-Marin E."/>
            <person name="Kohn T."/>
            <person name="Peeters S.H."/>
            <person name="Heuer A."/>
            <person name="Rast P."/>
            <person name="Oberbeckmann S."/>
            <person name="Bunk B."/>
            <person name="Jeske O."/>
            <person name="Meyerdierks A."/>
            <person name="Storesund J.E."/>
            <person name="Kallscheuer N."/>
            <person name="Luecker S."/>
            <person name="Lage O.M."/>
            <person name="Pohl T."/>
            <person name="Merkel B.J."/>
            <person name="Hornburger P."/>
            <person name="Mueller R.-W."/>
            <person name="Bruemmer F."/>
            <person name="Labrenz M."/>
            <person name="Spormann A.M."/>
            <person name="Op den Camp H."/>
            <person name="Overmann J."/>
            <person name="Amann R."/>
            <person name="Jetten M.S.M."/>
            <person name="Mascher T."/>
            <person name="Medema M.H."/>
            <person name="Devos D.P."/>
            <person name="Kaster A.-K."/>
            <person name="Ovreas L."/>
            <person name="Rohde M."/>
            <person name="Galperin M.Y."/>
            <person name="Jogler C."/>
        </authorList>
    </citation>
    <scope>NUCLEOTIDE SEQUENCE [LARGE SCALE GENOMIC DNA]</scope>
    <source>
        <strain evidence="1 2">Q31a</strain>
    </source>
</reference>
<protein>
    <submittedName>
        <fullName evidence="1">Uncharacterized protein</fullName>
    </submittedName>
</protein>
<evidence type="ECO:0000313" key="1">
    <source>
        <dbReference type="EMBL" id="QDV25001.1"/>
    </source>
</evidence>
<dbReference type="RefSeq" id="WP_145079503.1">
    <property type="nucleotide sequence ID" value="NZ_CP036298.1"/>
</dbReference>
<organism evidence="1 2">
    <name type="scientific">Aureliella helgolandensis</name>
    <dbReference type="NCBI Taxonomy" id="2527968"/>
    <lineage>
        <taxon>Bacteria</taxon>
        <taxon>Pseudomonadati</taxon>
        <taxon>Planctomycetota</taxon>
        <taxon>Planctomycetia</taxon>
        <taxon>Pirellulales</taxon>
        <taxon>Pirellulaceae</taxon>
        <taxon>Aureliella</taxon>
    </lineage>
</organism>
<accession>A0A518G8S7</accession>
<keyword evidence="2" id="KW-1185">Reference proteome</keyword>
<sequence length="302" mass="34149">MELQWGSHPTMSALHATWCLATTDGPFNPRAMALKNAAQELKSTLTSMRVQRDLAWEELLCLAPDEEGIPDFVARFCRKCGCDTDPNLNLLEHALRRVLVDFRQAFPKNPEEMRVRTGPLKLQWDARGPGLLHTIGRFTVPDLIVESARILLVQPILSGAGYVHFRTNRVHTEALLTDDDPELPEILRIAWMLAQLDFERSVYVDLVNRRRLNLLAGLAMLPAALMAADYLEMGHYSTQSLRKALVQWRVAPAGYDVDAIIQILTTWWETYDVDRPEWRIALGALSRLLDSIAPSDTQPSNV</sequence>